<dbReference type="AlphaFoldDB" id="E3CR58"/>
<sequence>MQALTLEDFLFLQKKLAITLYTLYSFCKALVEKATQT</sequence>
<name>E3CR58_STRVE</name>
<dbReference type="Proteomes" id="UP000004896">
    <property type="component" value="Unassembled WGS sequence"/>
</dbReference>
<accession>E3CR58</accession>
<comment type="caution">
    <text evidence="1">The sequence shown here is derived from an EMBL/GenBank/DDBJ whole genome shotgun (WGS) entry which is preliminary data.</text>
</comment>
<proteinExistence type="predicted"/>
<dbReference type="EMBL" id="AEKO01000007">
    <property type="protein sequence ID" value="EFQ59670.1"/>
    <property type="molecule type" value="Genomic_DNA"/>
</dbReference>
<organism evidence="1 2">
    <name type="scientific">Streptococcus vestibularis F0396</name>
    <dbReference type="NCBI Taxonomy" id="904306"/>
    <lineage>
        <taxon>Bacteria</taxon>
        <taxon>Bacillati</taxon>
        <taxon>Bacillota</taxon>
        <taxon>Bacilli</taxon>
        <taxon>Lactobacillales</taxon>
        <taxon>Streptococcaceae</taxon>
        <taxon>Streptococcus</taxon>
    </lineage>
</organism>
<evidence type="ECO:0000313" key="2">
    <source>
        <dbReference type="Proteomes" id="UP000004896"/>
    </source>
</evidence>
<evidence type="ECO:0000313" key="1">
    <source>
        <dbReference type="EMBL" id="EFQ59670.1"/>
    </source>
</evidence>
<gene>
    <name evidence="1" type="ORF">HMPREF9192_0779</name>
</gene>
<reference evidence="1 2" key="1">
    <citation type="submission" date="2010-10" db="EMBL/GenBank/DDBJ databases">
        <authorList>
            <person name="Durkin A.S."/>
            <person name="Madupu R."/>
            <person name="Torralba M."/>
            <person name="Gillis M."/>
            <person name="Methe B."/>
            <person name="Sutton G."/>
            <person name="Nelson K.E."/>
        </authorList>
    </citation>
    <scope>NUCLEOTIDE SEQUENCE [LARGE SCALE GENOMIC DNA]</scope>
    <source>
        <strain evidence="1 2">F0396</strain>
    </source>
</reference>
<protein>
    <submittedName>
        <fullName evidence="1">Uncharacterized protein</fullName>
    </submittedName>
</protein>